<evidence type="ECO:0000259" key="6">
    <source>
        <dbReference type="Pfam" id="PF01490"/>
    </source>
</evidence>
<gene>
    <name evidence="7" type="ORF">ILUMI_23547</name>
</gene>
<sequence>MGDSRQEQLNKIKGKYTTEGGQNVEDYNPHDYRETPHGTNFGETLIHVLKASLGTGILAMPEAFKHAGIINGFLFTVIIGVVCTYGLHLLIRSQYVICKRLRVPYLSYPVAMKAALMYGPESFAKFGTLAQILVDTFLIVYQTGACSVYIIFVSANILKLTNPYLEEPLSIEAYILMLFPFFIFILSIPNLKWLAPFSLLSNVLTFITFGILLYFIFEALPSLDGVSYFGDIKKFPLFVGTCLFAVAAVGCITSVEKNMQHPSQFLLRYGILNISMTVIVVTYALLGFLGYWRWKEVVCSSVTLNLQRSTASKLIQGMYAVAIYISYALNGYVPVDIIWNTYVSQEYHDSKYKLLWEYLIRFGIVLLTFVLAVSVPLLGLIISLFGAVCIPALELIFPALMDICVKYPDQFGKGKWVVITDVLMILGGLIGIFSGAYTSIYEIVKELHKKHTAPGKSMICADE</sequence>
<feature type="transmembrane region" description="Helical" evidence="5">
    <location>
        <begin position="267"/>
        <end position="294"/>
    </location>
</feature>
<evidence type="ECO:0000313" key="8">
    <source>
        <dbReference type="Proteomes" id="UP000801492"/>
    </source>
</evidence>
<keyword evidence="2 5" id="KW-0812">Transmembrane</keyword>
<feature type="transmembrane region" description="Helical" evidence="5">
    <location>
        <begin position="416"/>
        <end position="437"/>
    </location>
</feature>
<protein>
    <recommendedName>
        <fullName evidence="6">Amino acid transporter transmembrane domain-containing protein</fullName>
    </recommendedName>
</protein>
<dbReference type="PANTHER" id="PTHR22950">
    <property type="entry name" value="AMINO ACID TRANSPORTER"/>
    <property type="match status" value="1"/>
</dbReference>
<feature type="transmembrane region" description="Helical" evidence="5">
    <location>
        <begin position="314"/>
        <end position="333"/>
    </location>
</feature>
<feature type="transmembrane region" description="Helical" evidence="5">
    <location>
        <begin position="237"/>
        <end position="255"/>
    </location>
</feature>
<evidence type="ECO:0000256" key="2">
    <source>
        <dbReference type="ARBA" id="ARBA00022692"/>
    </source>
</evidence>
<comment type="caution">
    <text evidence="7">The sequence shown here is derived from an EMBL/GenBank/DDBJ whole genome shotgun (WGS) entry which is preliminary data.</text>
</comment>
<dbReference type="GO" id="GO:0015179">
    <property type="term" value="F:L-amino acid transmembrane transporter activity"/>
    <property type="evidence" value="ECO:0007669"/>
    <property type="project" value="TreeGrafter"/>
</dbReference>
<dbReference type="GO" id="GO:0005774">
    <property type="term" value="C:vacuolar membrane"/>
    <property type="evidence" value="ECO:0007669"/>
    <property type="project" value="TreeGrafter"/>
</dbReference>
<feature type="domain" description="Amino acid transporter transmembrane" evidence="6">
    <location>
        <begin position="38"/>
        <end position="440"/>
    </location>
</feature>
<accession>A0A8K0CBV3</accession>
<evidence type="ECO:0000256" key="5">
    <source>
        <dbReference type="SAM" id="Phobius"/>
    </source>
</evidence>
<evidence type="ECO:0000256" key="1">
    <source>
        <dbReference type="ARBA" id="ARBA00004141"/>
    </source>
</evidence>
<reference evidence="7" key="1">
    <citation type="submission" date="2019-08" db="EMBL/GenBank/DDBJ databases">
        <title>The genome of the North American firefly Photinus pyralis.</title>
        <authorList>
            <consortium name="Photinus pyralis genome working group"/>
            <person name="Fallon T.R."/>
            <person name="Sander Lower S.E."/>
            <person name="Weng J.-K."/>
        </authorList>
    </citation>
    <scope>NUCLEOTIDE SEQUENCE</scope>
    <source>
        <strain evidence="7">TRF0915ILg1</strain>
        <tissue evidence="7">Whole body</tissue>
    </source>
</reference>
<evidence type="ECO:0000313" key="7">
    <source>
        <dbReference type="EMBL" id="KAF2882621.1"/>
    </source>
</evidence>
<keyword evidence="3 5" id="KW-1133">Transmembrane helix</keyword>
<dbReference type="AlphaFoldDB" id="A0A8K0CBV3"/>
<dbReference type="Pfam" id="PF01490">
    <property type="entry name" value="Aa_trans"/>
    <property type="match status" value="1"/>
</dbReference>
<feature type="transmembrane region" description="Helical" evidence="5">
    <location>
        <begin position="132"/>
        <end position="153"/>
    </location>
</feature>
<proteinExistence type="predicted"/>
<dbReference type="Proteomes" id="UP000801492">
    <property type="component" value="Unassembled WGS sequence"/>
</dbReference>
<feature type="transmembrane region" description="Helical" evidence="5">
    <location>
        <begin position="198"/>
        <end position="217"/>
    </location>
</feature>
<evidence type="ECO:0000256" key="3">
    <source>
        <dbReference type="ARBA" id="ARBA00022989"/>
    </source>
</evidence>
<dbReference type="EMBL" id="VTPC01090600">
    <property type="protein sequence ID" value="KAF2882621.1"/>
    <property type="molecule type" value="Genomic_DNA"/>
</dbReference>
<keyword evidence="8" id="KW-1185">Reference proteome</keyword>
<feature type="transmembrane region" description="Helical" evidence="5">
    <location>
        <begin position="173"/>
        <end position="191"/>
    </location>
</feature>
<evidence type="ECO:0000256" key="4">
    <source>
        <dbReference type="ARBA" id="ARBA00023136"/>
    </source>
</evidence>
<feature type="transmembrane region" description="Helical" evidence="5">
    <location>
        <begin position="69"/>
        <end position="91"/>
    </location>
</feature>
<comment type="subcellular location">
    <subcellularLocation>
        <location evidence="1">Membrane</location>
        <topology evidence="1">Multi-pass membrane protein</topology>
    </subcellularLocation>
</comment>
<dbReference type="PANTHER" id="PTHR22950:SF340">
    <property type="entry name" value="AMINO ACID TRANSPORTER TRANSMEMBRANE DOMAIN-CONTAINING PROTEIN-RELATED"/>
    <property type="match status" value="1"/>
</dbReference>
<keyword evidence="4 5" id="KW-0472">Membrane</keyword>
<dbReference type="InterPro" id="IPR013057">
    <property type="entry name" value="AA_transpt_TM"/>
</dbReference>
<feature type="transmembrane region" description="Helical" evidence="5">
    <location>
        <begin position="354"/>
        <end position="375"/>
    </location>
</feature>
<organism evidence="7 8">
    <name type="scientific">Ignelater luminosus</name>
    <name type="common">Cucubano</name>
    <name type="synonym">Pyrophorus luminosus</name>
    <dbReference type="NCBI Taxonomy" id="2038154"/>
    <lineage>
        <taxon>Eukaryota</taxon>
        <taxon>Metazoa</taxon>
        <taxon>Ecdysozoa</taxon>
        <taxon>Arthropoda</taxon>
        <taxon>Hexapoda</taxon>
        <taxon>Insecta</taxon>
        <taxon>Pterygota</taxon>
        <taxon>Neoptera</taxon>
        <taxon>Endopterygota</taxon>
        <taxon>Coleoptera</taxon>
        <taxon>Polyphaga</taxon>
        <taxon>Elateriformia</taxon>
        <taxon>Elateroidea</taxon>
        <taxon>Elateridae</taxon>
        <taxon>Agrypninae</taxon>
        <taxon>Pyrophorini</taxon>
        <taxon>Ignelater</taxon>
    </lineage>
</organism>
<dbReference type="OrthoDB" id="1684102at2759"/>
<name>A0A8K0CBV3_IGNLU</name>